<dbReference type="GeneID" id="106662990"/>
<keyword evidence="2" id="KW-0472">Membrane</keyword>
<sequence>MTFDAELTPFIVDISCSFFGLILLLFAYYQLKTTCWQKKMNKNKDSPPTDENDSNTTPVSALRPCTNFKRSSIRRSCRRRPADEDDTSIKARKKLFKFDSKPADEPVKKVVEKAKVSIPEEVIAVPLDKVKTVEQVIRQRRLRI</sequence>
<dbReference type="AlphaFoldDB" id="A0A8I6SHS6"/>
<name>A0A8I6SHS6_CIMLE</name>
<accession>A0A8I6SHS6</accession>
<evidence type="ECO:0000313" key="4">
    <source>
        <dbReference type="Proteomes" id="UP000494040"/>
    </source>
</evidence>
<dbReference type="KEGG" id="clec:106662990"/>
<feature type="region of interest" description="Disordered" evidence="1">
    <location>
        <begin position="40"/>
        <end position="63"/>
    </location>
</feature>
<dbReference type="RefSeq" id="XP_024081535.1">
    <property type="nucleotide sequence ID" value="XM_024225767.1"/>
</dbReference>
<keyword evidence="2" id="KW-0812">Transmembrane</keyword>
<reference evidence="3" key="1">
    <citation type="submission" date="2022-01" db="UniProtKB">
        <authorList>
            <consortium name="EnsemblMetazoa"/>
        </authorList>
    </citation>
    <scope>IDENTIFICATION</scope>
</reference>
<evidence type="ECO:0000313" key="3">
    <source>
        <dbReference type="EnsemblMetazoa" id="XP_024081535.1"/>
    </source>
</evidence>
<proteinExistence type="predicted"/>
<keyword evidence="4" id="KW-1185">Reference proteome</keyword>
<keyword evidence="2" id="KW-1133">Transmembrane helix</keyword>
<evidence type="ECO:0000256" key="2">
    <source>
        <dbReference type="SAM" id="Phobius"/>
    </source>
</evidence>
<dbReference type="EnsemblMetazoa" id="XM_024225767.1">
    <property type="protein sequence ID" value="XP_024081535.1"/>
    <property type="gene ID" value="LOC106662990"/>
</dbReference>
<feature type="transmembrane region" description="Helical" evidence="2">
    <location>
        <begin position="12"/>
        <end position="31"/>
    </location>
</feature>
<organism evidence="3 4">
    <name type="scientific">Cimex lectularius</name>
    <name type="common">Bed bug</name>
    <name type="synonym">Acanthia lectularia</name>
    <dbReference type="NCBI Taxonomy" id="79782"/>
    <lineage>
        <taxon>Eukaryota</taxon>
        <taxon>Metazoa</taxon>
        <taxon>Ecdysozoa</taxon>
        <taxon>Arthropoda</taxon>
        <taxon>Hexapoda</taxon>
        <taxon>Insecta</taxon>
        <taxon>Pterygota</taxon>
        <taxon>Neoptera</taxon>
        <taxon>Paraneoptera</taxon>
        <taxon>Hemiptera</taxon>
        <taxon>Heteroptera</taxon>
        <taxon>Panheteroptera</taxon>
        <taxon>Cimicomorpha</taxon>
        <taxon>Cimicidae</taxon>
        <taxon>Cimex</taxon>
    </lineage>
</organism>
<protein>
    <submittedName>
        <fullName evidence="3">Uncharacterized protein</fullName>
    </submittedName>
</protein>
<dbReference type="Proteomes" id="UP000494040">
    <property type="component" value="Unassembled WGS sequence"/>
</dbReference>
<evidence type="ECO:0000256" key="1">
    <source>
        <dbReference type="SAM" id="MobiDB-lite"/>
    </source>
</evidence>